<dbReference type="RefSeq" id="WP_207141366.1">
    <property type="nucleotide sequence ID" value="NZ_JAEKJZ010000002.1"/>
</dbReference>
<gene>
    <name evidence="2" type="ORF">JF539_14445</name>
</gene>
<sequence length="148" mass="17156">MSIEAFPEDTESGRLDHEQIVHEWFLDLLRDRPEKQIADILGVSSSKLWKLKKGQQRLKATELVILHQRLDAPLPDLVSGGRKSTGAASSTKKTDTKSLFDFAYDRVCDLERRKPEEQRVDEFERLEQVFHILKTIQETPEALELKDR</sequence>
<accession>A0A939J0X7</accession>
<dbReference type="Proteomes" id="UP000664096">
    <property type="component" value="Unassembled WGS sequence"/>
</dbReference>
<dbReference type="InterPro" id="IPR001387">
    <property type="entry name" value="Cro/C1-type_HTH"/>
</dbReference>
<comment type="caution">
    <text evidence="2">The sequence shown here is derived from an EMBL/GenBank/DDBJ whole genome shotgun (WGS) entry which is preliminary data.</text>
</comment>
<evidence type="ECO:0000313" key="3">
    <source>
        <dbReference type="Proteomes" id="UP000664096"/>
    </source>
</evidence>
<dbReference type="PROSITE" id="PS50943">
    <property type="entry name" value="HTH_CROC1"/>
    <property type="match status" value="1"/>
</dbReference>
<organism evidence="2 3">
    <name type="scientific">Roseibium aggregatum</name>
    <dbReference type="NCBI Taxonomy" id="187304"/>
    <lineage>
        <taxon>Bacteria</taxon>
        <taxon>Pseudomonadati</taxon>
        <taxon>Pseudomonadota</taxon>
        <taxon>Alphaproteobacteria</taxon>
        <taxon>Hyphomicrobiales</taxon>
        <taxon>Stappiaceae</taxon>
        <taxon>Roseibium</taxon>
    </lineage>
</organism>
<proteinExistence type="predicted"/>
<protein>
    <recommendedName>
        <fullName evidence="1">HTH cro/C1-type domain-containing protein</fullName>
    </recommendedName>
</protein>
<name>A0A939J0X7_9HYPH</name>
<feature type="domain" description="HTH cro/C1-type" evidence="1">
    <location>
        <begin position="35"/>
        <end position="77"/>
    </location>
</feature>
<dbReference type="EMBL" id="JAEKJZ010000002">
    <property type="protein sequence ID" value="MBN9671546.1"/>
    <property type="molecule type" value="Genomic_DNA"/>
</dbReference>
<evidence type="ECO:0000313" key="2">
    <source>
        <dbReference type="EMBL" id="MBN9671546.1"/>
    </source>
</evidence>
<reference evidence="2" key="1">
    <citation type="submission" date="2020-12" db="EMBL/GenBank/DDBJ databases">
        <title>Oil enriched cultivation method for isolating marine PHA-producing bacteria.</title>
        <authorList>
            <person name="Zheng W."/>
            <person name="Yu S."/>
            <person name="Huang Y."/>
        </authorList>
    </citation>
    <scope>NUCLEOTIDE SEQUENCE</scope>
    <source>
        <strain evidence="2">SY-2-12</strain>
    </source>
</reference>
<evidence type="ECO:0000259" key="1">
    <source>
        <dbReference type="PROSITE" id="PS50943"/>
    </source>
</evidence>
<dbReference type="AlphaFoldDB" id="A0A939J0X7"/>